<proteinExistence type="predicted"/>
<dbReference type="InterPro" id="IPR014153">
    <property type="entry name" value="Ds_break_AddB"/>
</dbReference>
<dbReference type="SUPFAM" id="SSF52540">
    <property type="entry name" value="P-loop containing nucleoside triphosphate hydrolases"/>
    <property type="match status" value="1"/>
</dbReference>
<dbReference type="Pfam" id="PF12705">
    <property type="entry name" value="PDDEXK_1"/>
    <property type="match status" value="1"/>
</dbReference>
<dbReference type="InterPro" id="IPR011604">
    <property type="entry name" value="PDDEXK-like_dom_sf"/>
</dbReference>
<reference evidence="2" key="1">
    <citation type="submission" date="2015-10" db="EMBL/GenBank/DDBJ databases">
        <authorList>
            <person name="Gilbert D.G."/>
        </authorList>
    </citation>
    <scope>NUCLEOTIDE SEQUENCE</scope>
</reference>
<dbReference type="EMBL" id="CZQD01000048">
    <property type="protein sequence ID" value="CUS57838.1"/>
    <property type="molecule type" value="Genomic_DNA"/>
</dbReference>
<name>A0A160U2G2_9ZZZZ</name>
<accession>A0A160U2G2</accession>
<dbReference type="NCBIfam" id="TIGR02786">
    <property type="entry name" value="addB_alphas"/>
    <property type="match status" value="1"/>
</dbReference>
<evidence type="ECO:0000259" key="1">
    <source>
        <dbReference type="Pfam" id="PF12705"/>
    </source>
</evidence>
<organism evidence="2">
    <name type="scientific">hydrothermal vent metagenome</name>
    <dbReference type="NCBI Taxonomy" id="652676"/>
    <lineage>
        <taxon>unclassified sequences</taxon>
        <taxon>metagenomes</taxon>
        <taxon>ecological metagenomes</taxon>
    </lineage>
</organism>
<protein>
    <submittedName>
        <fullName evidence="2">FIG041266: ATP-dependent nuclease subunit B</fullName>
    </submittedName>
</protein>
<dbReference type="InterPro" id="IPR038726">
    <property type="entry name" value="PDDEXK_AddAB-type"/>
</dbReference>
<feature type="domain" description="PD-(D/E)XK endonuclease-like" evidence="1">
    <location>
        <begin position="752"/>
        <end position="972"/>
    </location>
</feature>
<dbReference type="Gene3D" id="3.90.320.10">
    <property type="match status" value="1"/>
</dbReference>
<dbReference type="InterPro" id="IPR027417">
    <property type="entry name" value="P-loop_NTPase"/>
</dbReference>
<sequence length="1026" mass="110647">MPKCGCAAMARDPALFGVGAPKVWSIPPGENFLKCLAAELARAVDLQNIPDALADATIYVPNRRSARELSAALFLAANETPILSPDIRAMGDLESDEAPPVAEFSVTDLPPALAPAKRLGTLASLVQAYYRESSGMDVPPSSALAAANELARLLDQAHLSPGADWSGLADLAKDADLAQHWENSAKFLEIITDAWPKWLEEQGVTDPLQRRLLAAEATAEAWLAYPPEAPVIIAGSTGATPAGRVLMKAALQLPMGLIVLPGLDSAASEEHRAGILSEVGHPQNTLLNTLVALEIEPGAVAEWPGIEIGPKRDARRRMIMEALAPADATADWRDTLDQLSATAGTDVPSFARDALEGLSLVEAADESAEASAIALMMRETLEAKDRTAALVTPDAGLARRVSALLKRWDISVPPSAGIPVGRTAAGSFVGLCAKWAVDPGNPVLIVAVLSHELAAPVDDLADFELHFLRGPRRWKSLQELVESIRTRDMIEPYPQFGPDDQIRGITLVESLIARFEHADADLSQIEEVSGDDAIQRIAALAESVSQTPMPWAGEDGAATSRLLEFVREVSESLGLMRPAAFADLVNAQASQMTVSFGEAEHPQLSIWGPLEARLQSADRVILAGLNEDVWPKRPAPDAFLPRHFRARLGLGDPEERMGLAAHDFAQLACAPDVTLVYASRRNDAPAVASRWVWRLKTLAEGALENQAADHFTPTAFDPIKLVEGLKLNRVNAVPDFSAEPTPSARPEGWPARLSATRVDLLQRDPYALWAEQVLGLSSIDALNDELGPAPRGTAIHRALELFEEDGNPKTAEHLMGLLRQELLRVGEPGDAWAAREAVWRRTVDWFMVWRSQRDTSGGKLKQEVKGSIEYSVAGQPFTLSATADRIEQTARGDLVIVDFKTGSPPRDKEVATGLSQQMPLQALIAQKGGYDGVPAARVDQLHYVAFKAKPDAFSLGGKHNLPTEPADMATMAEDGLLRLIEAYREPSSKFLSAPRVKFVKYDNGYNLLARRAEWAGDTEDGEGGDA</sequence>
<evidence type="ECO:0000313" key="2">
    <source>
        <dbReference type="EMBL" id="CUS57838.1"/>
    </source>
</evidence>
<dbReference type="AlphaFoldDB" id="A0A160U2G2"/>
<gene>
    <name evidence="2" type="ORF">MGWOODY_Hyp1918</name>
</gene>